<dbReference type="EMBL" id="JQFK01000034">
    <property type="protein sequence ID" value="KGK37540.1"/>
    <property type="molecule type" value="Genomic_DNA"/>
</dbReference>
<dbReference type="AlphaFoldDB" id="A0A099NY49"/>
<dbReference type="VEuPathDB" id="FungiDB:C5L36_0C01460"/>
<feature type="coiled-coil region" evidence="1">
    <location>
        <begin position="227"/>
        <end position="257"/>
    </location>
</feature>
<evidence type="ECO:0000256" key="2">
    <source>
        <dbReference type="SAM" id="MobiDB-lite"/>
    </source>
</evidence>
<name>A0A099NY49_PICKU</name>
<protein>
    <submittedName>
        <fullName evidence="3">Uncharacterized protein</fullName>
    </submittedName>
</protein>
<dbReference type="Proteomes" id="UP000029867">
    <property type="component" value="Unassembled WGS sequence"/>
</dbReference>
<feature type="coiled-coil region" evidence="1">
    <location>
        <begin position="37"/>
        <end position="64"/>
    </location>
</feature>
<feature type="region of interest" description="Disordered" evidence="2">
    <location>
        <begin position="1"/>
        <end position="20"/>
    </location>
</feature>
<evidence type="ECO:0000313" key="3">
    <source>
        <dbReference type="EMBL" id="KGK37540.1"/>
    </source>
</evidence>
<organism evidence="3 4">
    <name type="scientific">Pichia kudriavzevii</name>
    <name type="common">Yeast</name>
    <name type="synonym">Issatchenkia orientalis</name>
    <dbReference type="NCBI Taxonomy" id="4909"/>
    <lineage>
        <taxon>Eukaryota</taxon>
        <taxon>Fungi</taxon>
        <taxon>Dikarya</taxon>
        <taxon>Ascomycota</taxon>
        <taxon>Saccharomycotina</taxon>
        <taxon>Pichiomycetes</taxon>
        <taxon>Pichiales</taxon>
        <taxon>Pichiaceae</taxon>
        <taxon>Pichia</taxon>
    </lineage>
</organism>
<proteinExistence type="predicted"/>
<accession>A0A099NY49</accession>
<evidence type="ECO:0000256" key="1">
    <source>
        <dbReference type="SAM" id="Coils"/>
    </source>
</evidence>
<feature type="compositionally biased region" description="Basic and acidic residues" evidence="2">
    <location>
        <begin position="130"/>
        <end position="139"/>
    </location>
</feature>
<comment type="caution">
    <text evidence="3">The sequence shown here is derived from an EMBL/GenBank/DDBJ whole genome shotgun (WGS) entry which is preliminary data.</text>
</comment>
<feature type="region of interest" description="Disordered" evidence="2">
    <location>
        <begin position="119"/>
        <end position="139"/>
    </location>
</feature>
<keyword evidence="1" id="KW-0175">Coiled coil</keyword>
<evidence type="ECO:0000313" key="4">
    <source>
        <dbReference type="Proteomes" id="UP000029867"/>
    </source>
</evidence>
<reference evidence="4" key="1">
    <citation type="journal article" date="2014" name="Microb. Cell Fact.">
        <title>Exploiting Issatchenkia orientalis SD108 for succinic acid production.</title>
        <authorList>
            <person name="Xiao H."/>
            <person name="Shao Z."/>
            <person name="Jiang Y."/>
            <person name="Dole S."/>
            <person name="Zhao H."/>
        </authorList>
    </citation>
    <scope>NUCLEOTIDE SEQUENCE [LARGE SCALE GENOMIC DNA]</scope>
    <source>
        <strain evidence="4">SD108</strain>
    </source>
</reference>
<dbReference type="HOGENOM" id="CLU_1082060_0_0_1"/>
<sequence length="257" mass="29812">MSQTGSTSSNKDSVEIQPIHPRLNVKEFTQKEKHRLLNRLFQELDDENTSIETLKNNLSELSLKSGLDIDQWSKRTLSVSVDKMTVSWNEEEHKEEEHKEEEHKEEDLDLLQELEDSGKGSMAGIEGVETPEKERNGKENERELLLNLLHREMKLSSQYESLIDSYQNLLTYTKAHVKANREKIYGVDTDKPVDINQPKMQQLHSREIMHTVQNRVTSLRETSEFIKSATETKKIELELAKNNIKEEALKLSNILET</sequence>
<feature type="compositionally biased region" description="Polar residues" evidence="2">
    <location>
        <begin position="1"/>
        <end position="11"/>
    </location>
</feature>
<gene>
    <name evidence="3" type="ORF">JL09_g3301</name>
</gene>